<dbReference type="Proteomes" id="UP000009096">
    <property type="component" value="Chromosome 1"/>
</dbReference>
<proteinExistence type="predicted"/>
<evidence type="ECO:0000313" key="3">
    <source>
        <dbReference type="Proteomes" id="UP000009096"/>
    </source>
</evidence>
<keyword evidence="1" id="KW-0732">Signal</keyword>
<sequence length="205" mass="22819">MVRLVDLAVAASFLLFSGPVVADVDGCVGNFQALRCMRPGPLPNPNDPKAQRQFFNTGYSSSCCGHGTAFTDSPDGAFYDRTDHLCPYFYRVKASDYDIADKPADSADESGPNFENVKVYWTVGSEGFPSRDVQYETGITWYKLDWADLRSPFTYKLTIVAQDPYNYVFYDETGDGYTLGVWQGARTHTVEYRSQKPTIVSISGS</sequence>
<feature type="chain" id="PRO_5004896582" evidence="1">
    <location>
        <begin position="23"/>
        <end position="205"/>
    </location>
</feature>
<dbReference type="RefSeq" id="XP_018756891.1">
    <property type="nucleotide sequence ID" value="XM_018898918.1"/>
</dbReference>
<evidence type="ECO:0000313" key="2">
    <source>
        <dbReference type="EMBL" id="EWG50700.1"/>
    </source>
</evidence>
<dbReference type="EMBL" id="DS022254">
    <property type="protein sequence ID" value="EWG50700.1"/>
    <property type="molecule type" value="Genomic_DNA"/>
</dbReference>
<dbReference type="VEuPathDB" id="FungiDB:FVEG_09840"/>
<feature type="signal peptide" evidence="1">
    <location>
        <begin position="1"/>
        <end position="22"/>
    </location>
</feature>
<dbReference type="GeneID" id="30067474"/>
<organism evidence="2 3">
    <name type="scientific">Gibberella moniliformis (strain M3125 / FGSC 7600)</name>
    <name type="common">Maize ear and stalk rot fungus</name>
    <name type="synonym">Fusarium verticillioides</name>
    <dbReference type="NCBI Taxonomy" id="334819"/>
    <lineage>
        <taxon>Eukaryota</taxon>
        <taxon>Fungi</taxon>
        <taxon>Dikarya</taxon>
        <taxon>Ascomycota</taxon>
        <taxon>Pezizomycotina</taxon>
        <taxon>Sordariomycetes</taxon>
        <taxon>Hypocreomycetidae</taxon>
        <taxon>Hypocreales</taxon>
        <taxon>Nectriaceae</taxon>
        <taxon>Fusarium</taxon>
        <taxon>Fusarium fujikuroi species complex</taxon>
    </lineage>
</organism>
<accession>W7MSQ3</accession>
<evidence type="ECO:0000256" key="1">
    <source>
        <dbReference type="SAM" id="SignalP"/>
    </source>
</evidence>
<name>W7MSQ3_GIBM7</name>
<dbReference type="AlphaFoldDB" id="W7MSQ3"/>
<dbReference type="EMBL" id="CM000578">
    <property type="protein sequence ID" value="EWG50700.1"/>
    <property type="molecule type" value="Genomic_DNA"/>
</dbReference>
<keyword evidence="3" id="KW-1185">Reference proteome</keyword>
<protein>
    <submittedName>
        <fullName evidence="2">Uncharacterized protein</fullName>
    </submittedName>
</protein>
<reference evidence="2 3" key="1">
    <citation type="journal article" date="2010" name="Nature">
        <title>Comparative genomics reveals mobile pathogenicity chromosomes in Fusarium.</title>
        <authorList>
            <person name="Ma L.J."/>
            <person name="van der Does H.C."/>
            <person name="Borkovich K.A."/>
            <person name="Coleman J.J."/>
            <person name="Daboussi M.J."/>
            <person name="Di Pietro A."/>
            <person name="Dufresne M."/>
            <person name="Freitag M."/>
            <person name="Grabherr M."/>
            <person name="Henrissat B."/>
            <person name="Houterman P.M."/>
            <person name="Kang S."/>
            <person name="Shim W.B."/>
            <person name="Woloshuk C."/>
            <person name="Xie X."/>
            <person name="Xu J.R."/>
            <person name="Antoniw J."/>
            <person name="Baker S.E."/>
            <person name="Bluhm B.H."/>
            <person name="Breakspear A."/>
            <person name="Brown D.W."/>
            <person name="Butchko R.A."/>
            <person name="Chapman S."/>
            <person name="Coulson R."/>
            <person name="Coutinho P.M."/>
            <person name="Danchin E.G."/>
            <person name="Diener A."/>
            <person name="Gale L.R."/>
            <person name="Gardiner D.M."/>
            <person name="Goff S."/>
            <person name="Hammond-Kosack K.E."/>
            <person name="Hilburn K."/>
            <person name="Hua-Van A."/>
            <person name="Jonkers W."/>
            <person name="Kazan K."/>
            <person name="Kodira C.D."/>
            <person name="Koehrsen M."/>
            <person name="Kumar L."/>
            <person name="Lee Y.H."/>
            <person name="Li L."/>
            <person name="Manners J.M."/>
            <person name="Miranda-Saavedra D."/>
            <person name="Mukherjee M."/>
            <person name="Park G."/>
            <person name="Park J."/>
            <person name="Park S.Y."/>
            <person name="Proctor R.H."/>
            <person name="Regev A."/>
            <person name="Ruiz-Roldan M.C."/>
            <person name="Sain D."/>
            <person name="Sakthikumar S."/>
            <person name="Sykes S."/>
            <person name="Schwartz D.C."/>
            <person name="Turgeon B.G."/>
            <person name="Wapinski I."/>
            <person name="Yoder O."/>
            <person name="Young S."/>
            <person name="Zeng Q."/>
            <person name="Zhou S."/>
            <person name="Galagan J."/>
            <person name="Cuomo C.A."/>
            <person name="Kistler H.C."/>
            <person name="Rep M."/>
        </authorList>
    </citation>
    <scope>NUCLEOTIDE SEQUENCE [LARGE SCALE GENOMIC DNA]</scope>
    <source>
        <strain evidence="3">M3125 / FGSC 7600</strain>
    </source>
</reference>
<gene>
    <name evidence="2" type="ORF">FVEG_09840</name>
</gene>
<dbReference type="OrthoDB" id="3200925at2759"/>
<dbReference type="KEGG" id="fvr:FVEG_09840"/>